<dbReference type="OrthoDB" id="10384948at2759"/>
<keyword evidence="2" id="KW-1185">Reference proteome</keyword>
<sequence length="136" mass="15947">MSSQQPYQQQHDCPSEWSLSHMTLVDEDVIARITTVRNGDNSITPIIRAQRSSSVWNDGWSCNTIIDHVDRTWQLDHSTITDDSRRVKERARRLGRKARRRIAFVLLMAQSGWLHFLDSLSQRETHNQYNARLLFI</sequence>
<evidence type="ECO:0000313" key="1">
    <source>
        <dbReference type="EMBL" id="PIA18689.1"/>
    </source>
</evidence>
<organism evidence="1 2">
    <name type="scientific">Coemansia reversa (strain ATCC 12441 / NRRL 1564)</name>
    <dbReference type="NCBI Taxonomy" id="763665"/>
    <lineage>
        <taxon>Eukaryota</taxon>
        <taxon>Fungi</taxon>
        <taxon>Fungi incertae sedis</taxon>
        <taxon>Zoopagomycota</taxon>
        <taxon>Kickxellomycotina</taxon>
        <taxon>Kickxellomycetes</taxon>
        <taxon>Kickxellales</taxon>
        <taxon>Kickxellaceae</taxon>
        <taxon>Coemansia</taxon>
    </lineage>
</organism>
<accession>A0A2G5BI45</accession>
<proteinExistence type="predicted"/>
<dbReference type="Proteomes" id="UP000242474">
    <property type="component" value="Unassembled WGS sequence"/>
</dbReference>
<gene>
    <name evidence="1" type="ORF">COEREDRAFT_79691</name>
</gene>
<dbReference type="EMBL" id="KZ303489">
    <property type="protein sequence ID" value="PIA18689.1"/>
    <property type="molecule type" value="Genomic_DNA"/>
</dbReference>
<name>A0A2G5BI45_COERN</name>
<dbReference type="AlphaFoldDB" id="A0A2G5BI45"/>
<protein>
    <submittedName>
        <fullName evidence="1">Uncharacterized protein</fullName>
    </submittedName>
</protein>
<evidence type="ECO:0000313" key="2">
    <source>
        <dbReference type="Proteomes" id="UP000242474"/>
    </source>
</evidence>
<reference evidence="1 2" key="1">
    <citation type="journal article" date="2015" name="Genome Biol. Evol.">
        <title>Phylogenomic analyses indicate that early fungi evolved digesting cell walls of algal ancestors of land plants.</title>
        <authorList>
            <person name="Chang Y."/>
            <person name="Wang S."/>
            <person name="Sekimoto S."/>
            <person name="Aerts A.L."/>
            <person name="Choi C."/>
            <person name="Clum A."/>
            <person name="LaButti K.M."/>
            <person name="Lindquist E.A."/>
            <person name="Yee Ngan C."/>
            <person name="Ohm R.A."/>
            <person name="Salamov A.A."/>
            <person name="Grigoriev I.V."/>
            <person name="Spatafora J.W."/>
            <person name="Berbee M.L."/>
        </authorList>
    </citation>
    <scope>NUCLEOTIDE SEQUENCE [LARGE SCALE GENOMIC DNA]</scope>
    <source>
        <strain evidence="1 2">NRRL 1564</strain>
    </source>
</reference>